<evidence type="ECO:0000313" key="2">
    <source>
        <dbReference type="EMBL" id="SSX01689.1"/>
    </source>
</evidence>
<reference evidence="2" key="1">
    <citation type="submission" date="2018-04" db="EMBL/GenBank/DDBJ databases">
        <authorList>
            <person name="Go L.Y."/>
            <person name="Mitchell J.A."/>
        </authorList>
    </citation>
    <scope>NUCLEOTIDE SEQUENCE</scope>
    <source>
        <tissue evidence="2">Whole organism</tissue>
    </source>
</reference>
<dbReference type="InterPro" id="IPR003599">
    <property type="entry name" value="Ig_sub"/>
</dbReference>
<dbReference type="EMBL" id="UFQS01000228">
    <property type="protein sequence ID" value="SSX01689.1"/>
    <property type="molecule type" value="Genomic_DNA"/>
</dbReference>
<dbReference type="PANTHER" id="PTHR23279">
    <property type="entry name" value="DEFECTIVE PROBOSCIS EXTENSION RESPONSE DPR -RELATED"/>
    <property type="match status" value="1"/>
</dbReference>
<dbReference type="AlphaFoldDB" id="A0A336KAL2"/>
<dbReference type="FunFam" id="2.60.40.10:FF:000129">
    <property type="entry name" value="CLUMA_CG018772, isoform A"/>
    <property type="match status" value="1"/>
</dbReference>
<gene>
    <name evidence="2" type="primary">CSON005956</name>
</gene>
<dbReference type="VEuPathDB" id="VectorBase:CSON005956"/>
<dbReference type="GO" id="GO:0050808">
    <property type="term" value="P:synapse organization"/>
    <property type="evidence" value="ECO:0007669"/>
    <property type="project" value="TreeGrafter"/>
</dbReference>
<organism evidence="2">
    <name type="scientific">Culicoides sonorensis</name>
    <name type="common">Biting midge</name>
    <dbReference type="NCBI Taxonomy" id="179676"/>
    <lineage>
        <taxon>Eukaryota</taxon>
        <taxon>Metazoa</taxon>
        <taxon>Ecdysozoa</taxon>
        <taxon>Arthropoda</taxon>
        <taxon>Hexapoda</taxon>
        <taxon>Insecta</taxon>
        <taxon>Pterygota</taxon>
        <taxon>Neoptera</taxon>
        <taxon>Endopterygota</taxon>
        <taxon>Diptera</taxon>
        <taxon>Nematocera</taxon>
        <taxon>Chironomoidea</taxon>
        <taxon>Ceratopogonidae</taxon>
        <taxon>Ceratopogoninae</taxon>
        <taxon>Culicoides</taxon>
        <taxon>Monoculicoides</taxon>
    </lineage>
</organism>
<dbReference type="EMBL" id="UFQT01000228">
    <property type="protein sequence ID" value="SSX22069.1"/>
    <property type="molecule type" value="Genomic_DNA"/>
</dbReference>
<dbReference type="InterPro" id="IPR013783">
    <property type="entry name" value="Ig-like_fold"/>
</dbReference>
<dbReference type="PANTHER" id="PTHR23279:SF46">
    <property type="entry name" value="DEFECTIVE PROBOSCIS EXTENSION RESPONSE 10, ISOFORM A-RELATED"/>
    <property type="match status" value="1"/>
</dbReference>
<dbReference type="Gene3D" id="2.60.40.10">
    <property type="entry name" value="Immunoglobulins"/>
    <property type="match status" value="1"/>
</dbReference>
<evidence type="ECO:0000313" key="3">
    <source>
        <dbReference type="EMBL" id="SSX22069.1"/>
    </source>
</evidence>
<dbReference type="SMART" id="SM00409">
    <property type="entry name" value="IG"/>
    <property type="match status" value="1"/>
</dbReference>
<dbReference type="InterPro" id="IPR037448">
    <property type="entry name" value="Zig-8"/>
</dbReference>
<protein>
    <submittedName>
        <fullName evidence="2">CSON005956 protein</fullName>
    </submittedName>
</protein>
<dbReference type="InterPro" id="IPR036179">
    <property type="entry name" value="Ig-like_dom_sf"/>
</dbReference>
<feature type="domain" description="Ig-like" evidence="1">
    <location>
        <begin position="1"/>
        <end position="92"/>
    </location>
</feature>
<reference evidence="3" key="2">
    <citation type="submission" date="2018-07" db="EMBL/GenBank/DDBJ databases">
        <authorList>
            <person name="Quirk P.G."/>
            <person name="Krulwich T.A."/>
        </authorList>
    </citation>
    <scope>NUCLEOTIDE SEQUENCE</scope>
</reference>
<dbReference type="SUPFAM" id="SSF48726">
    <property type="entry name" value="Immunoglobulin"/>
    <property type="match status" value="1"/>
</dbReference>
<evidence type="ECO:0000259" key="1">
    <source>
        <dbReference type="PROSITE" id="PS50835"/>
    </source>
</evidence>
<proteinExistence type="predicted"/>
<dbReference type="InterPro" id="IPR013098">
    <property type="entry name" value="Ig_I-set"/>
</dbReference>
<dbReference type="PROSITE" id="PS50835">
    <property type="entry name" value="IG_LIKE"/>
    <property type="match status" value="1"/>
</dbReference>
<dbReference type="GO" id="GO:0032589">
    <property type="term" value="C:neuron projection membrane"/>
    <property type="evidence" value="ECO:0007669"/>
    <property type="project" value="TreeGrafter"/>
</dbReference>
<accession>A0A336KAL2</accession>
<dbReference type="Pfam" id="PF07679">
    <property type="entry name" value="I-set"/>
    <property type="match status" value="1"/>
</dbReference>
<sequence>MTLARNVTALSGKSAYLSCRVINLGNKTVSFVRHRDLHILTVGTYTYTSDQRFTATYHRDINEWTLQIKWAQKRDAGAYECQISTQPVKSFSIDLNIVGKLHIKQKKISSSNFYLVEY</sequence>
<name>A0A336KAL2_CULSO</name>
<dbReference type="InterPro" id="IPR007110">
    <property type="entry name" value="Ig-like_dom"/>
</dbReference>